<accession>A0AAV7M4V9</accession>
<evidence type="ECO:0000313" key="3">
    <source>
        <dbReference type="Proteomes" id="UP001066276"/>
    </source>
</evidence>
<feature type="region of interest" description="Disordered" evidence="1">
    <location>
        <begin position="111"/>
        <end position="144"/>
    </location>
</feature>
<dbReference type="Proteomes" id="UP001066276">
    <property type="component" value="Chromosome 10"/>
</dbReference>
<protein>
    <submittedName>
        <fullName evidence="2">Uncharacterized protein</fullName>
    </submittedName>
</protein>
<organism evidence="2 3">
    <name type="scientific">Pleurodeles waltl</name>
    <name type="common">Iberian ribbed newt</name>
    <dbReference type="NCBI Taxonomy" id="8319"/>
    <lineage>
        <taxon>Eukaryota</taxon>
        <taxon>Metazoa</taxon>
        <taxon>Chordata</taxon>
        <taxon>Craniata</taxon>
        <taxon>Vertebrata</taxon>
        <taxon>Euteleostomi</taxon>
        <taxon>Amphibia</taxon>
        <taxon>Batrachia</taxon>
        <taxon>Caudata</taxon>
        <taxon>Salamandroidea</taxon>
        <taxon>Salamandridae</taxon>
        <taxon>Pleurodelinae</taxon>
        <taxon>Pleurodeles</taxon>
    </lineage>
</organism>
<dbReference type="AlphaFoldDB" id="A0AAV7M4V9"/>
<proteinExistence type="predicted"/>
<comment type="caution">
    <text evidence="2">The sequence shown here is derived from an EMBL/GenBank/DDBJ whole genome shotgun (WGS) entry which is preliminary data.</text>
</comment>
<keyword evidence="3" id="KW-1185">Reference proteome</keyword>
<name>A0AAV7M4V9_PLEWA</name>
<gene>
    <name evidence="2" type="ORF">NDU88_002048</name>
</gene>
<evidence type="ECO:0000313" key="2">
    <source>
        <dbReference type="EMBL" id="KAJ1096918.1"/>
    </source>
</evidence>
<sequence length="226" mass="24270">MVFRLQVVGYRNTGASVTMVMEKLVTTPSPGGGGVTGPKKVVVPTDLPVECLLGNDLESSAWAEVELEAHAAMPGIPGHIFALTRPQAKKQREQGNLDLGIIYQVLPKTRDKKGKPLSTIPPSTDDSPFVEEEVSPCAEPTPEELESDTAELLGAGGPAREELSVAHQAFPTLEGLRQQAVKQQNGDVNDSHSVYWENNLLYTEARDPKPGATRRLASLFSTGNSS</sequence>
<dbReference type="EMBL" id="JANPWB010000014">
    <property type="protein sequence ID" value="KAJ1096918.1"/>
    <property type="molecule type" value="Genomic_DNA"/>
</dbReference>
<evidence type="ECO:0000256" key="1">
    <source>
        <dbReference type="SAM" id="MobiDB-lite"/>
    </source>
</evidence>
<reference evidence="2" key="1">
    <citation type="journal article" date="2022" name="bioRxiv">
        <title>Sequencing and chromosome-scale assembly of the giantPleurodeles waltlgenome.</title>
        <authorList>
            <person name="Brown T."/>
            <person name="Elewa A."/>
            <person name="Iarovenko S."/>
            <person name="Subramanian E."/>
            <person name="Araus A.J."/>
            <person name="Petzold A."/>
            <person name="Susuki M."/>
            <person name="Suzuki K.-i.T."/>
            <person name="Hayashi T."/>
            <person name="Toyoda A."/>
            <person name="Oliveira C."/>
            <person name="Osipova E."/>
            <person name="Leigh N.D."/>
            <person name="Simon A."/>
            <person name="Yun M.H."/>
        </authorList>
    </citation>
    <scope>NUCLEOTIDE SEQUENCE</scope>
    <source>
        <strain evidence="2">20211129_DDA</strain>
        <tissue evidence="2">Liver</tissue>
    </source>
</reference>